<dbReference type="AlphaFoldDB" id="A0A8R1TU69"/>
<dbReference type="GO" id="GO:0018996">
    <property type="term" value="P:molting cycle, collagen and cuticulin-based cuticle"/>
    <property type="evidence" value="ECO:0007669"/>
    <property type="project" value="TreeGrafter"/>
</dbReference>
<feature type="transmembrane region" description="Helical" evidence="1">
    <location>
        <begin position="43"/>
        <end position="65"/>
    </location>
</feature>
<dbReference type="Proteomes" id="UP000024404">
    <property type="component" value="Unassembled WGS sequence"/>
</dbReference>
<dbReference type="GO" id="GO:0006897">
    <property type="term" value="P:endocytosis"/>
    <property type="evidence" value="ECO:0007669"/>
    <property type="project" value="TreeGrafter"/>
</dbReference>
<protein>
    <submittedName>
        <fullName evidence="2">Uncharacterized protein</fullName>
    </submittedName>
</protein>
<reference evidence="2" key="2">
    <citation type="submission" date="2022-06" db="UniProtKB">
        <authorList>
            <consortium name="EnsemblMetazoa"/>
        </authorList>
    </citation>
    <scope>IDENTIFICATION</scope>
</reference>
<keyword evidence="1" id="KW-0472">Membrane</keyword>
<proteinExistence type="predicted"/>
<reference evidence="3" key="1">
    <citation type="submission" date="2013-10" db="EMBL/GenBank/DDBJ databases">
        <title>Genome sequencing of Onchocerca volvulus.</title>
        <authorList>
            <person name="Cotton J."/>
            <person name="Tsai J."/>
            <person name="Stanley E."/>
            <person name="Tracey A."/>
            <person name="Holroyd N."/>
            <person name="Lustigman S."/>
            <person name="Berriman M."/>
        </authorList>
    </citation>
    <scope>NUCLEOTIDE SEQUENCE</scope>
</reference>
<keyword evidence="3" id="KW-1185">Reference proteome</keyword>
<dbReference type="GO" id="GO:0005886">
    <property type="term" value="C:plasma membrane"/>
    <property type="evidence" value="ECO:0007669"/>
    <property type="project" value="TreeGrafter"/>
</dbReference>
<evidence type="ECO:0000313" key="3">
    <source>
        <dbReference type="Proteomes" id="UP000024404"/>
    </source>
</evidence>
<dbReference type="EMBL" id="CMVM020000135">
    <property type="status" value="NOT_ANNOTATED_CDS"/>
    <property type="molecule type" value="Genomic_DNA"/>
</dbReference>
<evidence type="ECO:0000313" key="2">
    <source>
        <dbReference type="EnsemblMetazoa" id="OVOC4523.1"/>
    </source>
</evidence>
<dbReference type="Gene3D" id="1.20.1640.10">
    <property type="entry name" value="Multidrug efflux transporter AcrB transmembrane domain"/>
    <property type="match status" value="1"/>
</dbReference>
<dbReference type="GO" id="GO:0030659">
    <property type="term" value="C:cytoplasmic vesicle membrane"/>
    <property type="evidence" value="ECO:0007669"/>
    <property type="project" value="TreeGrafter"/>
</dbReference>
<name>A0A8R1TU69_ONCVO</name>
<accession>A0A8R1TU69</accession>
<dbReference type="PANTHER" id="PTHR10796">
    <property type="entry name" value="PATCHED-RELATED"/>
    <property type="match status" value="1"/>
</dbReference>
<dbReference type="InterPro" id="IPR051697">
    <property type="entry name" value="Patched_domain-protein"/>
</dbReference>
<keyword evidence="1" id="KW-0812">Transmembrane</keyword>
<dbReference type="EnsemblMetazoa" id="OVOC4523.1">
    <property type="protein sequence ID" value="OVOC4523.1"/>
    <property type="gene ID" value="WBGene00241332"/>
</dbReference>
<organism evidence="2 3">
    <name type="scientific">Onchocerca volvulus</name>
    <dbReference type="NCBI Taxonomy" id="6282"/>
    <lineage>
        <taxon>Eukaryota</taxon>
        <taxon>Metazoa</taxon>
        <taxon>Ecdysozoa</taxon>
        <taxon>Nematoda</taxon>
        <taxon>Chromadorea</taxon>
        <taxon>Rhabditida</taxon>
        <taxon>Spirurina</taxon>
        <taxon>Spiruromorpha</taxon>
        <taxon>Filarioidea</taxon>
        <taxon>Onchocercidae</taxon>
        <taxon>Onchocerca</taxon>
    </lineage>
</organism>
<evidence type="ECO:0000256" key="1">
    <source>
        <dbReference type="SAM" id="Phobius"/>
    </source>
</evidence>
<dbReference type="SUPFAM" id="SSF82866">
    <property type="entry name" value="Multidrug efflux transporter AcrB transmembrane domain"/>
    <property type="match status" value="1"/>
</dbReference>
<keyword evidence="1" id="KW-1133">Transmembrane helix</keyword>
<sequence length="84" mass="9239">MSIGFAVDLSSHVTYTFVMATGLPKERVIHALESLGWPIFQGATSAVAGISILYTVNACIILTFFKTIWLTMEVLPNYNSNNQL</sequence>
<dbReference type="PANTHER" id="PTHR10796:SF193">
    <property type="entry name" value="SSD DOMAIN-CONTAINING PROTEIN"/>
    <property type="match status" value="1"/>
</dbReference>